<gene>
    <name evidence="2" type="ORF">RSO01_25240</name>
</gene>
<keyword evidence="3" id="KW-1185">Reference proteome</keyword>
<dbReference type="Proteomes" id="UP000321058">
    <property type="component" value="Unassembled WGS sequence"/>
</dbReference>
<feature type="region of interest" description="Disordered" evidence="1">
    <location>
        <begin position="1"/>
        <end position="23"/>
    </location>
</feature>
<proteinExistence type="predicted"/>
<protein>
    <submittedName>
        <fullName evidence="2">Uncharacterized protein</fullName>
    </submittedName>
</protein>
<organism evidence="2 3">
    <name type="scientific">Reyranella soli</name>
    <dbReference type="NCBI Taxonomy" id="1230389"/>
    <lineage>
        <taxon>Bacteria</taxon>
        <taxon>Pseudomonadati</taxon>
        <taxon>Pseudomonadota</taxon>
        <taxon>Alphaproteobacteria</taxon>
        <taxon>Hyphomicrobiales</taxon>
        <taxon>Reyranellaceae</taxon>
        <taxon>Reyranella</taxon>
    </lineage>
</organism>
<sequence length="112" mass="11868">MRSSKLAAQCNGNAKETVMPKSSGQANHKLVMKMLSPIRQVAQQLGLGTNMEAALIDMGELRLASRFGVVGPCYWIGPGGLWMPNHALTIVEGGGGPPLPMIVDSPEKMSAH</sequence>
<dbReference type="AlphaFoldDB" id="A0A512N8R9"/>
<accession>A0A512N8R9</accession>
<dbReference type="EMBL" id="BKAJ01000037">
    <property type="protein sequence ID" value="GEP55358.1"/>
    <property type="molecule type" value="Genomic_DNA"/>
</dbReference>
<evidence type="ECO:0000256" key="1">
    <source>
        <dbReference type="SAM" id="MobiDB-lite"/>
    </source>
</evidence>
<comment type="caution">
    <text evidence="2">The sequence shown here is derived from an EMBL/GenBank/DDBJ whole genome shotgun (WGS) entry which is preliminary data.</text>
</comment>
<reference evidence="2 3" key="1">
    <citation type="submission" date="2019-07" db="EMBL/GenBank/DDBJ databases">
        <title>Whole genome shotgun sequence of Reyranella soli NBRC 108950.</title>
        <authorList>
            <person name="Hosoyama A."/>
            <person name="Uohara A."/>
            <person name="Ohji S."/>
            <person name="Ichikawa N."/>
        </authorList>
    </citation>
    <scope>NUCLEOTIDE SEQUENCE [LARGE SCALE GENOMIC DNA]</scope>
    <source>
        <strain evidence="2 3">NBRC 108950</strain>
    </source>
</reference>
<feature type="compositionally biased region" description="Polar residues" evidence="1">
    <location>
        <begin position="10"/>
        <end position="23"/>
    </location>
</feature>
<evidence type="ECO:0000313" key="2">
    <source>
        <dbReference type="EMBL" id="GEP55358.1"/>
    </source>
</evidence>
<name>A0A512N8R9_9HYPH</name>
<evidence type="ECO:0000313" key="3">
    <source>
        <dbReference type="Proteomes" id="UP000321058"/>
    </source>
</evidence>